<feature type="transmembrane region" description="Helical" evidence="8">
    <location>
        <begin position="110"/>
        <end position="134"/>
    </location>
</feature>
<dbReference type="InterPro" id="IPR002259">
    <property type="entry name" value="Eqnu_transpt"/>
</dbReference>
<keyword evidence="5 8" id="KW-1133">Transmembrane helix</keyword>
<proteinExistence type="inferred from homology"/>
<evidence type="ECO:0008006" key="11">
    <source>
        <dbReference type="Google" id="ProtNLM"/>
    </source>
</evidence>
<accession>A0ABP0ZSQ0</accession>
<evidence type="ECO:0000256" key="7">
    <source>
        <dbReference type="SAM" id="MobiDB-lite"/>
    </source>
</evidence>
<comment type="similarity">
    <text evidence="2">Belongs to the SLC29A/ENT transporter (TC 2.A.57) family.</text>
</comment>
<feature type="transmembrane region" description="Helical" evidence="8">
    <location>
        <begin position="180"/>
        <end position="201"/>
    </location>
</feature>
<evidence type="ECO:0000256" key="4">
    <source>
        <dbReference type="ARBA" id="ARBA00022692"/>
    </source>
</evidence>
<evidence type="ECO:0000256" key="2">
    <source>
        <dbReference type="ARBA" id="ARBA00007965"/>
    </source>
</evidence>
<keyword evidence="10" id="KW-1185">Reference proteome</keyword>
<evidence type="ECO:0000256" key="6">
    <source>
        <dbReference type="ARBA" id="ARBA00023136"/>
    </source>
</evidence>
<dbReference type="PIRSF" id="PIRSF016379">
    <property type="entry name" value="ENT"/>
    <property type="match status" value="1"/>
</dbReference>
<feature type="transmembrane region" description="Helical" evidence="8">
    <location>
        <begin position="352"/>
        <end position="373"/>
    </location>
</feature>
<dbReference type="PRINTS" id="PR01130">
    <property type="entry name" value="DERENTRNSPRT"/>
</dbReference>
<protein>
    <recommendedName>
        <fullName evidence="11">Nucleoside transporter FUN26</fullName>
    </recommendedName>
</protein>
<evidence type="ECO:0000313" key="9">
    <source>
        <dbReference type="EMBL" id="CAK9441068.1"/>
    </source>
</evidence>
<sequence>MDTSHNGQDGHKPTHGEQEEEEEEQPTTRKPYFVTFDIKYITFLFVGLALLWPWNCFLSASAFYSSRFYASPALSSIYSPTMMSISTITSTVGSYILSQKQSGVNYRSRVQTGLSVTIVIFVVMALTSVAPLFLHMGDTVFFAILMTMVFMSALATCLAQNGTMAIVNVLGSIYANSVMVGQAVAGVLPSIALIISVILAGEQAMEVHEIKPDFGIFWYFLTSSIVCILALALFFISRDKKEASYSGLAEAMVSQHEESPEEELETQKKFVPFAVLWSKLKYIAMTIFLTFSITLSFPVFASVVQSTNAKSKVLSRVFIPSIYLIWNVGDLLGRILCGYPRLRMLITNPRTLLVYSIARLVFIPLFMTCNIHPGKADPLINSDLWYILLQLLFGVSNGQLCTSSFMVVGDFCDTDDEKEAAGGFTAVFLSVGLAVGSVLSYLLLLVVN</sequence>
<evidence type="ECO:0000256" key="3">
    <source>
        <dbReference type="ARBA" id="ARBA00022448"/>
    </source>
</evidence>
<feature type="transmembrane region" description="Helical" evidence="8">
    <location>
        <begin position="420"/>
        <end position="447"/>
    </location>
</feature>
<dbReference type="SUPFAM" id="SSF103473">
    <property type="entry name" value="MFS general substrate transporter"/>
    <property type="match status" value="2"/>
</dbReference>
<evidence type="ECO:0000256" key="8">
    <source>
        <dbReference type="SAM" id="Phobius"/>
    </source>
</evidence>
<dbReference type="Pfam" id="PF01733">
    <property type="entry name" value="Nucleoside_tran"/>
    <property type="match status" value="1"/>
</dbReference>
<dbReference type="GeneID" id="92210133"/>
<dbReference type="Proteomes" id="UP001497383">
    <property type="component" value="Chromosome 6"/>
</dbReference>
<keyword evidence="3" id="KW-0813">Transport</keyword>
<dbReference type="InterPro" id="IPR036259">
    <property type="entry name" value="MFS_trans_sf"/>
</dbReference>
<dbReference type="RefSeq" id="XP_066831875.1">
    <property type="nucleotide sequence ID" value="XM_066975213.1"/>
</dbReference>
<gene>
    <name evidence="9" type="ORF">LODBEIA_P49370</name>
</gene>
<dbReference type="PANTHER" id="PTHR10332:SF88">
    <property type="entry name" value="EQUILIBRATIVE NUCLEOSIDE TRANSPORTER 1, ISOFORM A"/>
    <property type="match status" value="1"/>
</dbReference>
<keyword evidence="4 8" id="KW-0812">Transmembrane</keyword>
<feature type="transmembrane region" description="Helical" evidence="8">
    <location>
        <begin position="216"/>
        <end position="236"/>
    </location>
</feature>
<feature type="transmembrane region" description="Helical" evidence="8">
    <location>
        <begin position="385"/>
        <end position="408"/>
    </location>
</feature>
<organism evidence="9 10">
    <name type="scientific">Lodderomyces beijingensis</name>
    <dbReference type="NCBI Taxonomy" id="1775926"/>
    <lineage>
        <taxon>Eukaryota</taxon>
        <taxon>Fungi</taxon>
        <taxon>Dikarya</taxon>
        <taxon>Ascomycota</taxon>
        <taxon>Saccharomycotina</taxon>
        <taxon>Pichiomycetes</taxon>
        <taxon>Debaryomycetaceae</taxon>
        <taxon>Candida/Lodderomyces clade</taxon>
        <taxon>Lodderomyces</taxon>
    </lineage>
</organism>
<dbReference type="PANTHER" id="PTHR10332">
    <property type="entry name" value="EQUILIBRATIVE NUCLEOSIDE TRANSPORTER"/>
    <property type="match status" value="1"/>
</dbReference>
<feature type="region of interest" description="Disordered" evidence="7">
    <location>
        <begin position="1"/>
        <end position="28"/>
    </location>
</feature>
<reference evidence="9 10" key="1">
    <citation type="submission" date="2024-03" db="EMBL/GenBank/DDBJ databases">
        <authorList>
            <person name="Brejova B."/>
        </authorList>
    </citation>
    <scope>NUCLEOTIDE SEQUENCE [LARGE SCALE GENOMIC DNA]</scope>
    <source>
        <strain evidence="9 10">CBS 14171</strain>
    </source>
</reference>
<name>A0ABP0ZSQ0_9ASCO</name>
<feature type="compositionally biased region" description="Basic and acidic residues" evidence="7">
    <location>
        <begin position="8"/>
        <end position="17"/>
    </location>
</feature>
<evidence type="ECO:0000313" key="10">
    <source>
        <dbReference type="Proteomes" id="UP001497383"/>
    </source>
</evidence>
<dbReference type="EMBL" id="OZ022410">
    <property type="protein sequence ID" value="CAK9441068.1"/>
    <property type="molecule type" value="Genomic_DNA"/>
</dbReference>
<evidence type="ECO:0000256" key="5">
    <source>
        <dbReference type="ARBA" id="ARBA00022989"/>
    </source>
</evidence>
<keyword evidence="6 8" id="KW-0472">Membrane</keyword>
<feature type="transmembrane region" description="Helical" evidence="8">
    <location>
        <begin position="140"/>
        <end position="159"/>
    </location>
</feature>
<feature type="transmembrane region" description="Helical" evidence="8">
    <location>
        <begin position="40"/>
        <end position="65"/>
    </location>
</feature>
<comment type="subcellular location">
    <subcellularLocation>
        <location evidence="1">Membrane</location>
        <topology evidence="1">Multi-pass membrane protein</topology>
    </subcellularLocation>
</comment>
<feature type="transmembrane region" description="Helical" evidence="8">
    <location>
        <begin position="282"/>
        <end position="301"/>
    </location>
</feature>
<evidence type="ECO:0000256" key="1">
    <source>
        <dbReference type="ARBA" id="ARBA00004141"/>
    </source>
</evidence>
<dbReference type="Gene3D" id="1.20.1250.20">
    <property type="entry name" value="MFS general substrate transporter like domains"/>
    <property type="match status" value="1"/>
</dbReference>
<feature type="transmembrane region" description="Helical" evidence="8">
    <location>
        <begin position="313"/>
        <end position="332"/>
    </location>
</feature>
<feature type="transmembrane region" description="Helical" evidence="8">
    <location>
        <begin position="77"/>
        <end position="98"/>
    </location>
</feature>